<dbReference type="Proteomes" id="UP000594014">
    <property type="component" value="Chromosome"/>
</dbReference>
<dbReference type="EMBL" id="CP042469">
    <property type="protein sequence ID" value="QOX62241.1"/>
    <property type="molecule type" value="Genomic_DNA"/>
</dbReference>
<reference evidence="1" key="1">
    <citation type="submission" date="2019-08" db="EMBL/GenBank/DDBJ databases">
        <title>Genome sequence of Clostridiales bacterium MT110.</title>
        <authorList>
            <person name="Cao J."/>
        </authorList>
    </citation>
    <scope>NUCLEOTIDE SEQUENCE</scope>
    <source>
        <strain evidence="1">MT110</strain>
    </source>
</reference>
<gene>
    <name evidence="1" type="ORF">FRZ06_02155</name>
</gene>
<accession>A0ACD1A793</accession>
<name>A0ACD1A793_9FIRM</name>
<evidence type="ECO:0000313" key="1">
    <source>
        <dbReference type="EMBL" id="QOX62241.1"/>
    </source>
</evidence>
<protein>
    <submittedName>
        <fullName evidence="1">N-acetylmuramoyl-L-alanine amidase</fullName>
    </submittedName>
</protein>
<sequence>MSMPTVYLNPSNQKNEFVTGGYEEYYMNLIADAMVPYLEGSGIEVVRSRPGEDLSVSIEESNAGNYDLHLGLQTTTSPEYLTGTLQGPSFVYYADNPKGQEAANIIAENLRAIYPRPNLVTTMPSRSMQELRDTNATAVIAEIGYHDNTLDAMWIQDNIKSIGRILALGVSQYFGLPFLKRA</sequence>
<proteinExistence type="predicted"/>
<evidence type="ECO:0000313" key="2">
    <source>
        <dbReference type="Proteomes" id="UP000594014"/>
    </source>
</evidence>
<keyword evidence="2" id="KW-1185">Reference proteome</keyword>
<organism evidence="1 2">
    <name type="scientific">Anoxybacterium hadale</name>
    <dbReference type="NCBI Taxonomy" id="3408580"/>
    <lineage>
        <taxon>Bacteria</taxon>
        <taxon>Bacillati</taxon>
        <taxon>Bacillota</taxon>
        <taxon>Clostridia</taxon>
        <taxon>Peptostreptococcales</taxon>
        <taxon>Anaerovoracaceae</taxon>
        <taxon>Anoxybacterium</taxon>
    </lineage>
</organism>